<dbReference type="InterPro" id="IPR013766">
    <property type="entry name" value="Thioredoxin_domain"/>
</dbReference>
<dbReference type="CDD" id="cd02966">
    <property type="entry name" value="TlpA_like_family"/>
    <property type="match status" value="1"/>
</dbReference>
<dbReference type="STRING" id="536979.SAMN04488055_2861"/>
<keyword evidence="5" id="KW-0732">Signal</keyword>
<feature type="domain" description="Thioredoxin" evidence="6">
    <location>
        <begin position="229"/>
        <end position="367"/>
    </location>
</feature>
<dbReference type="InterPro" id="IPR025380">
    <property type="entry name" value="DUF4369"/>
</dbReference>
<dbReference type="GO" id="GO:0016209">
    <property type="term" value="F:antioxidant activity"/>
    <property type="evidence" value="ECO:0007669"/>
    <property type="project" value="InterPro"/>
</dbReference>
<comment type="subcellular location">
    <subcellularLocation>
        <location evidence="1">Cell envelope</location>
    </subcellularLocation>
</comment>
<sequence>MKRISFLIICFAAITTAHAQFKVNGKIAGTEEGTKLFFFSEDGRTADSTVLTNGEFSFSTPYKTSGEDMFALILKGRPYPMILVADKPEVALQSEQSIFPVATTFKGGQQAEWMQEYHRTFKPVISKANALNAEAAGISGTDEDAKAAFREKAKAFEGEVLKTGTDFIKAHPKAQASLFLLMGELRSRLTEDEFAKQFNSLDASVKNTKFGKKIGEQIAEVSGSGGNAVMTGIKAKDFEQEDPNGKMVKLSSFRGKYVLIDFWASWCGPCRVENPHVVAAYHKFKDKNFTVLGVSLDKNKRDWLDAVEKDKLTWTQVSDLQGWSNAVAALYGVRSIPQNYLIDPSGNIIAKDLRGGALERKLAEVLQ</sequence>
<proteinExistence type="predicted"/>
<dbReference type="Pfam" id="PF00578">
    <property type="entry name" value="AhpC-TSA"/>
    <property type="match status" value="1"/>
</dbReference>
<organism evidence="7 8">
    <name type="scientific">Chitinophaga niabensis</name>
    <dbReference type="NCBI Taxonomy" id="536979"/>
    <lineage>
        <taxon>Bacteria</taxon>
        <taxon>Pseudomonadati</taxon>
        <taxon>Bacteroidota</taxon>
        <taxon>Chitinophagia</taxon>
        <taxon>Chitinophagales</taxon>
        <taxon>Chitinophagaceae</taxon>
        <taxon>Chitinophaga</taxon>
    </lineage>
</organism>
<dbReference type="SUPFAM" id="SSF52833">
    <property type="entry name" value="Thioredoxin-like"/>
    <property type="match status" value="1"/>
</dbReference>
<evidence type="ECO:0000313" key="7">
    <source>
        <dbReference type="EMBL" id="SIO08753.1"/>
    </source>
</evidence>
<evidence type="ECO:0000256" key="5">
    <source>
        <dbReference type="SAM" id="SignalP"/>
    </source>
</evidence>
<dbReference type="PANTHER" id="PTHR42852:SF6">
    <property type="entry name" value="THIOL:DISULFIDE INTERCHANGE PROTEIN DSBE"/>
    <property type="match status" value="1"/>
</dbReference>
<dbReference type="PROSITE" id="PS51352">
    <property type="entry name" value="THIOREDOXIN_2"/>
    <property type="match status" value="1"/>
</dbReference>
<evidence type="ECO:0000313" key="8">
    <source>
        <dbReference type="Proteomes" id="UP000185003"/>
    </source>
</evidence>
<evidence type="ECO:0000256" key="4">
    <source>
        <dbReference type="ARBA" id="ARBA00023284"/>
    </source>
</evidence>
<dbReference type="InterPro" id="IPR036249">
    <property type="entry name" value="Thioredoxin-like_sf"/>
</dbReference>
<dbReference type="Proteomes" id="UP000185003">
    <property type="component" value="Unassembled WGS sequence"/>
</dbReference>
<dbReference type="InterPro" id="IPR000866">
    <property type="entry name" value="AhpC/TSA"/>
</dbReference>
<dbReference type="Gene3D" id="3.40.30.10">
    <property type="entry name" value="Glutaredoxin"/>
    <property type="match status" value="1"/>
</dbReference>
<keyword evidence="4" id="KW-0676">Redox-active center</keyword>
<dbReference type="Pfam" id="PF14289">
    <property type="entry name" value="DUF4369"/>
    <property type="match status" value="1"/>
</dbReference>
<dbReference type="GO" id="GO:0030313">
    <property type="term" value="C:cell envelope"/>
    <property type="evidence" value="ECO:0007669"/>
    <property type="project" value="UniProtKB-SubCell"/>
</dbReference>
<dbReference type="AlphaFoldDB" id="A0A1N6GMM3"/>
<dbReference type="PANTHER" id="PTHR42852">
    <property type="entry name" value="THIOL:DISULFIDE INTERCHANGE PROTEIN DSBE"/>
    <property type="match status" value="1"/>
</dbReference>
<dbReference type="RefSeq" id="WP_074239878.1">
    <property type="nucleotide sequence ID" value="NZ_FSRA01000001.1"/>
</dbReference>
<dbReference type="InterPro" id="IPR017937">
    <property type="entry name" value="Thioredoxin_CS"/>
</dbReference>
<gene>
    <name evidence="7" type="ORF">SAMN04488055_2861</name>
</gene>
<reference evidence="7 8" key="1">
    <citation type="submission" date="2016-11" db="EMBL/GenBank/DDBJ databases">
        <authorList>
            <person name="Jaros S."/>
            <person name="Januszkiewicz K."/>
            <person name="Wedrychowicz H."/>
        </authorList>
    </citation>
    <scope>NUCLEOTIDE SEQUENCE [LARGE SCALE GENOMIC DNA]</scope>
    <source>
        <strain evidence="7 8">DSM 24787</strain>
    </source>
</reference>
<feature type="signal peptide" evidence="5">
    <location>
        <begin position="1"/>
        <end position="19"/>
    </location>
</feature>
<name>A0A1N6GMM3_9BACT</name>
<dbReference type="InterPro" id="IPR050553">
    <property type="entry name" value="Thioredoxin_ResA/DsbE_sf"/>
</dbReference>
<protein>
    <submittedName>
        <fullName evidence="7">Peroxiredoxin</fullName>
    </submittedName>
</protein>
<keyword evidence="3" id="KW-1015">Disulfide bond</keyword>
<accession>A0A1N6GMM3</accession>
<evidence type="ECO:0000259" key="6">
    <source>
        <dbReference type="PROSITE" id="PS51352"/>
    </source>
</evidence>
<dbReference type="GO" id="GO:0016491">
    <property type="term" value="F:oxidoreductase activity"/>
    <property type="evidence" value="ECO:0007669"/>
    <property type="project" value="InterPro"/>
</dbReference>
<dbReference type="EMBL" id="FSRA01000001">
    <property type="protein sequence ID" value="SIO08753.1"/>
    <property type="molecule type" value="Genomic_DNA"/>
</dbReference>
<dbReference type="GO" id="GO:0017004">
    <property type="term" value="P:cytochrome complex assembly"/>
    <property type="evidence" value="ECO:0007669"/>
    <property type="project" value="UniProtKB-KW"/>
</dbReference>
<keyword evidence="2" id="KW-0201">Cytochrome c-type biogenesis</keyword>
<keyword evidence="8" id="KW-1185">Reference proteome</keyword>
<evidence type="ECO:0000256" key="1">
    <source>
        <dbReference type="ARBA" id="ARBA00004196"/>
    </source>
</evidence>
<dbReference type="PROSITE" id="PS00194">
    <property type="entry name" value="THIOREDOXIN_1"/>
    <property type="match status" value="1"/>
</dbReference>
<evidence type="ECO:0000256" key="2">
    <source>
        <dbReference type="ARBA" id="ARBA00022748"/>
    </source>
</evidence>
<feature type="chain" id="PRO_5012703770" evidence="5">
    <location>
        <begin position="20"/>
        <end position="367"/>
    </location>
</feature>
<evidence type="ECO:0000256" key="3">
    <source>
        <dbReference type="ARBA" id="ARBA00023157"/>
    </source>
</evidence>